<gene>
    <name evidence="3" type="ORF">BRAD3257_2265</name>
    <name evidence="2" type="ORF">JWS04_11905</name>
</gene>
<feature type="transmembrane region" description="Helical" evidence="1">
    <location>
        <begin position="35"/>
        <end position="55"/>
    </location>
</feature>
<dbReference type="Proteomes" id="UP000669317">
    <property type="component" value="Unassembled WGS sequence"/>
</dbReference>
<accession>A0A4Q0QHB5</accession>
<keyword evidence="1" id="KW-1133">Transmembrane helix</keyword>
<sequence length="63" mass="6408">MQNSASNKIWTGALILLAGIIVTVFSMMASRSSGFVVIAWGAMLFGGIRILSGLFQAGSGSGG</sequence>
<dbReference type="EMBL" id="LS398110">
    <property type="protein sequence ID" value="SPP93342.1"/>
    <property type="molecule type" value="Genomic_DNA"/>
</dbReference>
<evidence type="ECO:0000313" key="3">
    <source>
        <dbReference type="EMBL" id="SPP93342.1"/>
    </source>
</evidence>
<keyword evidence="1" id="KW-0472">Membrane</keyword>
<reference evidence="3 4" key="1">
    <citation type="submission" date="2018-03" db="EMBL/GenBank/DDBJ databases">
        <authorList>
            <person name="Gully D."/>
        </authorList>
    </citation>
    <scope>NUCLEOTIDE SEQUENCE [LARGE SCALE GENOMIC DNA]</scope>
    <source>
        <strain evidence="3">ORS3257</strain>
    </source>
</reference>
<protein>
    <submittedName>
        <fullName evidence="3">Uncharacterized protein</fullName>
    </submittedName>
</protein>
<evidence type="ECO:0000313" key="4">
    <source>
        <dbReference type="Proteomes" id="UP000246085"/>
    </source>
</evidence>
<dbReference type="EMBL" id="JAGIKT010000022">
    <property type="protein sequence ID" value="MBP0111773.1"/>
    <property type="molecule type" value="Genomic_DNA"/>
</dbReference>
<accession>A0A2U3PW01</accession>
<keyword evidence="5" id="KW-1185">Reference proteome</keyword>
<dbReference type="AlphaFoldDB" id="A0A2U3PW01"/>
<dbReference type="RefSeq" id="WP_129145359.1">
    <property type="nucleotide sequence ID" value="NZ_JAGIKT010000022.1"/>
</dbReference>
<dbReference type="KEGG" id="bvz:BRAD3257_2265"/>
<evidence type="ECO:0000313" key="2">
    <source>
        <dbReference type="EMBL" id="MBP0111773.1"/>
    </source>
</evidence>
<name>A0A2U3PW01_9BRAD</name>
<proteinExistence type="predicted"/>
<dbReference type="Proteomes" id="UP000246085">
    <property type="component" value="Chromosome BRAD3257"/>
</dbReference>
<organism evidence="3 4">
    <name type="scientific">Bradyrhizobium vignae</name>
    <dbReference type="NCBI Taxonomy" id="1549949"/>
    <lineage>
        <taxon>Bacteria</taxon>
        <taxon>Pseudomonadati</taxon>
        <taxon>Pseudomonadota</taxon>
        <taxon>Alphaproteobacteria</taxon>
        <taxon>Hyphomicrobiales</taxon>
        <taxon>Nitrobacteraceae</taxon>
        <taxon>Bradyrhizobium</taxon>
    </lineage>
</organism>
<evidence type="ECO:0000256" key="1">
    <source>
        <dbReference type="SAM" id="Phobius"/>
    </source>
</evidence>
<evidence type="ECO:0000313" key="5">
    <source>
        <dbReference type="Proteomes" id="UP000669317"/>
    </source>
</evidence>
<reference evidence="2 5" key="2">
    <citation type="submission" date="2021-03" db="EMBL/GenBank/DDBJ databases">
        <title>Genome Sequence of Bradyrhizobium vignae strain ISRA400.</title>
        <authorList>
            <person name="Tisa L.S."/>
            <person name="Svistoonoff S."/>
            <person name="Hocher V."/>
            <person name="Fall S."/>
            <person name="Zaiya A."/>
            <person name="Naing D."/>
            <person name="Niang N."/>
            <person name="Diouf A."/>
            <person name="Dasylva M.C."/>
            <person name="Toure O."/>
            <person name="Gueye M."/>
            <person name="Gully D."/>
            <person name="Tisseyre P."/>
            <person name="Simpson S."/>
            <person name="Morris K."/>
            <person name="Thomas W.K."/>
        </authorList>
    </citation>
    <scope>NUCLEOTIDE SEQUENCE [LARGE SCALE GENOMIC DNA]</scope>
    <source>
        <strain evidence="2 5">ISRA400</strain>
    </source>
</reference>
<keyword evidence="1" id="KW-0812">Transmembrane</keyword>
<feature type="transmembrane region" description="Helical" evidence="1">
    <location>
        <begin position="9"/>
        <end position="29"/>
    </location>
</feature>